<reference evidence="2" key="1">
    <citation type="submission" date="2022-05" db="EMBL/GenBank/DDBJ databases">
        <title>Corynebacterium sp. TA-R-1 sp. nov., isolated from human feces.</title>
        <authorList>
            <person name="Shamsuzzaman M."/>
            <person name="Dahal R.H."/>
        </authorList>
    </citation>
    <scope>NUCLEOTIDE SEQUENCE</scope>
    <source>
        <strain evidence="2">TA-R-1</strain>
    </source>
</reference>
<comment type="caution">
    <text evidence="2">The sequence shown here is derived from an EMBL/GenBank/DDBJ whole genome shotgun (WGS) entry which is preliminary data.</text>
</comment>
<protein>
    <recommendedName>
        <fullName evidence="4">Type II secretion system protein GspF domain-containing protein</fullName>
    </recommendedName>
</protein>
<feature type="transmembrane region" description="Helical" evidence="1">
    <location>
        <begin position="40"/>
        <end position="68"/>
    </location>
</feature>
<organism evidence="2 3">
    <name type="scientific">Corynebacterium stercoris</name>
    <dbReference type="NCBI Taxonomy" id="2943490"/>
    <lineage>
        <taxon>Bacteria</taxon>
        <taxon>Bacillati</taxon>
        <taxon>Actinomycetota</taxon>
        <taxon>Actinomycetes</taxon>
        <taxon>Mycobacteriales</taxon>
        <taxon>Corynebacteriaceae</taxon>
        <taxon>Corynebacterium</taxon>
    </lineage>
</organism>
<accession>A0ABT1G3B0</accession>
<sequence>MSPHHAFAAVCLAAAISISAPGPAQRIASSTRAELNPVWIVVGVSAVVLAALTLGRAGVVVSGALAGATTVHTLSARRTARADARRARHAAEFIGYLAEGVDAGAALGVAAARAAEHLPADAESGLKRDVAQFVAAAHRGGTVPELATPELARIAAVWELSTTRGVPIAGLFAAARDDIDHALRHRAATDAALAGPKTTAAVLALLPVAGIAMGSAMGASPLTVLTSPGVGSLLLIIGTSLVCAGVVVSGEIIGRAAR</sequence>
<keyword evidence="1" id="KW-0812">Transmembrane</keyword>
<proteinExistence type="predicted"/>
<gene>
    <name evidence="2" type="ORF">M5J20_10015</name>
</gene>
<evidence type="ECO:0000313" key="3">
    <source>
        <dbReference type="Proteomes" id="UP001204000"/>
    </source>
</evidence>
<evidence type="ECO:0000256" key="1">
    <source>
        <dbReference type="SAM" id="Phobius"/>
    </source>
</evidence>
<keyword evidence="3" id="KW-1185">Reference proteome</keyword>
<name>A0ABT1G3B0_9CORY</name>
<evidence type="ECO:0000313" key="2">
    <source>
        <dbReference type="EMBL" id="MCP1388510.1"/>
    </source>
</evidence>
<keyword evidence="1" id="KW-0472">Membrane</keyword>
<dbReference type="Proteomes" id="UP001204000">
    <property type="component" value="Unassembled WGS sequence"/>
</dbReference>
<keyword evidence="1" id="KW-1133">Transmembrane helix</keyword>
<feature type="transmembrane region" description="Helical" evidence="1">
    <location>
        <begin position="231"/>
        <end position="253"/>
    </location>
</feature>
<feature type="transmembrane region" description="Helical" evidence="1">
    <location>
        <begin position="200"/>
        <end position="219"/>
    </location>
</feature>
<dbReference type="RefSeq" id="WP_253579185.1">
    <property type="nucleotide sequence ID" value="NZ_JAMFTQ010000017.1"/>
</dbReference>
<evidence type="ECO:0008006" key="4">
    <source>
        <dbReference type="Google" id="ProtNLM"/>
    </source>
</evidence>
<dbReference type="EMBL" id="JAMFTQ010000017">
    <property type="protein sequence ID" value="MCP1388510.1"/>
    <property type="molecule type" value="Genomic_DNA"/>
</dbReference>